<reference evidence="2" key="1">
    <citation type="journal article" date="2019" name="Sci. Rep.">
        <title>Draft genome of Tanacetum cinerariifolium, the natural source of mosquito coil.</title>
        <authorList>
            <person name="Yamashiro T."/>
            <person name="Shiraishi A."/>
            <person name="Satake H."/>
            <person name="Nakayama K."/>
        </authorList>
    </citation>
    <scope>NUCLEOTIDE SEQUENCE</scope>
</reference>
<dbReference type="AlphaFoldDB" id="A0A699XD16"/>
<feature type="region of interest" description="Disordered" evidence="1">
    <location>
        <begin position="1"/>
        <end position="89"/>
    </location>
</feature>
<sequence>NQLRLQDAGGPGVFNAVSGRHWPHEQGRRHHDPARPRGGWNHADQLDVELSYARPDPRPLGARAWRERPQPGRNGPLVRQDGTTTGRLA</sequence>
<evidence type="ECO:0000313" key="2">
    <source>
        <dbReference type="EMBL" id="GFD57093.1"/>
    </source>
</evidence>
<feature type="non-terminal residue" evidence="2">
    <location>
        <position position="1"/>
    </location>
</feature>
<organism evidence="2">
    <name type="scientific">Tanacetum cinerariifolium</name>
    <name type="common">Dalmatian daisy</name>
    <name type="synonym">Chrysanthemum cinerariifolium</name>
    <dbReference type="NCBI Taxonomy" id="118510"/>
    <lineage>
        <taxon>Eukaryota</taxon>
        <taxon>Viridiplantae</taxon>
        <taxon>Streptophyta</taxon>
        <taxon>Embryophyta</taxon>
        <taxon>Tracheophyta</taxon>
        <taxon>Spermatophyta</taxon>
        <taxon>Magnoliopsida</taxon>
        <taxon>eudicotyledons</taxon>
        <taxon>Gunneridae</taxon>
        <taxon>Pentapetalae</taxon>
        <taxon>asterids</taxon>
        <taxon>campanulids</taxon>
        <taxon>Asterales</taxon>
        <taxon>Asteraceae</taxon>
        <taxon>Asteroideae</taxon>
        <taxon>Anthemideae</taxon>
        <taxon>Anthemidinae</taxon>
        <taxon>Tanacetum</taxon>
    </lineage>
</organism>
<name>A0A699XD16_TANCI</name>
<feature type="non-terminal residue" evidence="2">
    <location>
        <position position="89"/>
    </location>
</feature>
<accession>A0A699XD16</accession>
<protein>
    <submittedName>
        <fullName evidence="2">Uncharacterized protein</fullName>
    </submittedName>
</protein>
<proteinExistence type="predicted"/>
<evidence type="ECO:0000256" key="1">
    <source>
        <dbReference type="SAM" id="MobiDB-lite"/>
    </source>
</evidence>
<comment type="caution">
    <text evidence="2">The sequence shown here is derived from an EMBL/GenBank/DDBJ whole genome shotgun (WGS) entry which is preliminary data.</text>
</comment>
<gene>
    <name evidence="2" type="ORF">Tci_929062</name>
</gene>
<dbReference type="EMBL" id="BKCJ011836885">
    <property type="protein sequence ID" value="GFD57093.1"/>
    <property type="molecule type" value="Genomic_DNA"/>
</dbReference>